<dbReference type="SFLD" id="SFLDS00019">
    <property type="entry name" value="Glutathione_Transferase_(cytos"/>
    <property type="match status" value="1"/>
</dbReference>
<dbReference type="InterPro" id="IPR010987">
    <property type="entry name" value="Glutathione-S-Trfase_C-like"/>
</dbReference>
<keyword evidence="4" id="KW-1185">Reference proteome</keyword>
<dbReference type="Gene3D" id="3.40.30.10">
    <property type="entry name" value="Glutaredoxin"/>
    <property type="match status" value="1"/>
</dbReference>
<dbReference type="InterPro" id="IPR004045">
    <property type="entry name" value="Glutathione_S-Trfase_N"/>
</dbReference>
<comment type="caution">
    <text evidence="3">The sequence shown here is derived from an EMBL/GenBank/DDBJ whole genome shotgun (WGS) entry which is preliminary data.</text>
</comment>
<dbReference type="PROSITE" id="PS50404">
    <property type="entry name" value="GST_NTER"/>
    <property type="match status" value="1"/>
</dbReference>
<dbReference type="PROSITE" id="PS50405">
    <property type="entry name" value="GST_CTER"/>
    <property type="match status" value="1"/>
</dbReference>
<dbReference type="InterPro" id="IPR036282">
    <property type="entry name" value="Glutathione-S-Trfase_C_sf"/>
</dbReference>
<dbReference type="CDD" id="cd03188">
    <property type="entry name" value="GST_C_Beta"/>
    <property type="match status" value="1"/>
</dbReference>
<dbReference type="InterPro" id="IPR004046">
    <property type="entry name" value="GST_C"/>
</dbReference>
<dbReference type="InterPro" id="IPR040079">
    <property type="entry name" value="Glutathione_S-Trfase"/>
</dbReference>
<feature type="domain" description="GST N-terminal" evidence="1">
    <location>
        <begin position="1"/>
        <end position="81"/>
    </location>
</feature>
<evidence type="ECO:0000259" key="1">
    <source>
        <dbReference type="PROSITE" id="PS50404"/>
    </source>
</evidence>
<dbReference type="Proteomes" id="UP001501706">
    <property type="component" value="Unassembled WGS sequence"/>
</dbReference>
<evidence type="ECO:0000313" key="4">
    <source>
        <dbReference type="Proteomes" id="UP001501706"/>
    </source>
</evidence>
<name>A0ABN1B4A1_9BURK</name>
<evidence type="ECO:0000313" key="3">
    <source>
        <dbReference type="EMBL" id="GAA0489780.1"/>
    </source>
</evidence>
<gene>
    <name evidence="3" type="primary">gstA</name>
    <name evidence="3" type="ORF">GCM10009097_01550</name>
</gene>
<dbReference type="NCBIfam" id="NF007831">
    <property type="entry name" value="PRK10542.1"/>
    <property type="match status" value="1"/>
</dbReference>
<sequence>MKLYYSPGACSQAPHIVLREAGIDFTWEKVDLKAKTTETGQDFRKINPKGYVPALEVSTGVVMTELAVLLQYIADLVPARKLAPPPDSAERYALQTWLVFIATEIHKGFSPMFKPTLSEEGKDVFRQILATRLDYVQSELSQREYLMPGGFSVADIYLFVTTGWAARLNYDLSRWPAIVAFRERIAQRPAVQAALKAEGLQ</sequence>
<dbReference type="SFLD" id="SFLDG01150">
    <property type="entry name" value="Main.1:_Beta-like"/>
    <property type="match status" value="1"/>
</dbReference>
<proteinExistence type="predicted"/>
<evidence type="ECO:0000259" key="2">
    <source>
        <dbReference type="PROSITE" id="PS50405"/>
    </source>
</evidence>
<dbReference type="Pfam" id="PF13409">
    <property type="entry name" value="GST_N_2"/>
    <property type="match status" value="1"/>
</dbReference>
<dbReference type="PANTHER" id="PTHR44051">
    <property type="entry name" value="GLUTATHIONE S-TRANSFERASE-RELATED"/>
    <property type="match status" value="1"/>
</dbReference>
<dbReference type="SFLD" id="SFLDG00358">
    <property type="entry name" value="Main_(cytGST)"/>
    <property type="match status" value="1"/>
</dbReference>
<dbReference type="RefSeq" id="WP_338615263.1">
    <property type="nucleotide sequence ID" value="NZ_BAAAEN010000001.1"/>
</dbReference>
<dbReference type="InterPro" id="IPR036249">
    <property type="entry name" value="Thioredoxin-like_sf"/>
</dbReference>
<dbReference type="Gene3D" id="1.20.1050.10">
    <property type="match status" value="1"/>
</dbReference>
<keyword evidence="3" id="KW-0808">Transferase</keyword>
<dbReference type="SUPFAM" id="SSF52833">
    <property type="entry name" value="Thioredoxin-like"/>
    <property type="match status" value="1"/>
</dbReference>
<dbReference type="Pfam" id="PF00043">
    <property type="entry name" value="GST_C"/>
    <property type="match status" value="1"/>
</dbReference>
<organism evidence="3 4">
    <name type="scientific">Pigmentiphaga daeguensis</name>
    <dbReference type="NCBI Taxonomy" id="414049"/>
    <lineage>
        <taxon>Bacteria</taxon>
        <taxon>Pseudomonadati</taxon>
        <taxon>Pseudomonadota</taxon>
        <taxon>Betaproteobacteria</taxon>
        <taxon>Burkholderiales</taxon>
        <taxon>Alcaligenaceae</taxon>
        <taxon>Pigmentiphaga</taxon>
    </lineage>
</organism>
<dbReference type="GO" id="GO:0016740">
    <property type="term" value="F:transferase activity"/>
    <property type="evidence" value="ECO:0007669"/>
    <property type="project" value="UniProtKB-KW"/>
</dbReference>
<dbReference type="SUPFAM" id="SSF47616">
    <property type="entry name" value="GST C-terminal domain-like"/>
    <property type="match status" value="1"/>
</dbReference>
<dbReference type="CDD" id="cd03057">
    <property type="entry name" value="GST_N_Beta"/>
    <property type="match status" value="1"/>
</dbReference>
<protein>
    <submittedName>
        <fullName evidence="3">Glutathione transferase GstA</fullName>
    </submittedName>
</protein>
<reference evidence="3 4" key="1">
    <citation type="journal article" date="2019" name="Int. J. Syst. Evol. Microbiol.">
        <title>The Global Catalogue of Microorganisms (GCM) 10K type strain sequencing project: providing services to taxonomists for standard genome sequencing and annotation.</title>
        <authorList>
            <consortium name="The Broad Institute Genomics Platform"/>
            <consortium name="The Broad Institute Genome Sequencing Center for Infectious Disease"/>
            <person name="Wu L."/>
            <person name="Ma J."/>
        </authorList>
    </citation>
    <scope>NUCLEOTIDE SEQUENCE [LARGE SCALE GENOMIC DNA]</scope>
    <source>
        <strain evidence="3 4">JCM 14330</strain>
    </source>
</reference>
<accession>A0ABN1B4A1</accession>
<feature type="domain" description="GST C-terminal" evidence="2">
    <location>
        <begin position="87"/>
        <end position="201"/>
    </location>
</feature>
<dbReference type="PANTHER" id="PTHR44051:SF8">
    <property type="entry name" value="GLUTATHIONE S-TRANSFERASE GSTA"/>
    <property type="match status" value="1"/>
</dbReference>
<dbReference type="EMBL" id="BAAAEN010000001">
    <property type="protein sequence ID" value="GAA0489780.1"/>
    <property type="molecule type" value="Genomic_DNA"/>
</dbReference>